<dbReference type="CDD" id="cd16914">
    <property type="entry name" value="EcfT"/>
    <property type="match status" value="1"/>
</dbReference>
<feature type="transmembrane region" description="Helical" evidence="6">
    <location>
        <begin position="227"/>
        <end position="250"/>
    </location>
</feature>
<dbReference type="NCBIfam" id="TIGR02454">
    <property type="entry name" value="ECF_T_CbiQ"/>
    <property type="match status" value="1"/>
</dbReference>
<comment type="subcellular location">
    <subcellularLocation>
        <location evidence="1">Cell membrane</location>
        <topology evidence="1">Multi-pass membrane protein</topology>
    </subcellularLocation>
</comment>
<dbReference type="InterPro" id="IPR012809">
    <property type="entry name" value="ECF_CbiQ"/>
</dbReference>
<sequence>MRRIQHAFLDEYSDLDSVIHKLDPRAKLIGFVALVVLCVSTPPNLWLAFAVFLALEMTVLFISHVPLRHVLKRMLIVVPFILAVALFIPFFNKGGGSYNLGPLKVSAHGLTILWNVTIKSMVSVFAVILLSSTTPFPDLLHAMEKLKMPRIITTTLSFTYRYVFVLLDELQRMKRARDSRGWSGKWLWQAKVIGHMIGALFLRSYERGERVYAAMLSRGYDGQVQTAYTYRVGVAEIGFLALIVLVPIAVRLSF</sequence>
<evidence type="ECO:0000256" key="5">
    <source>
        <dbReference type="ARBA" id="ARBA00023136"/>
    </source>
</evidence>
<dbReference type="EMBL" id="MELK01000047">
    <property type="protein sequence ID" value="OFW56359.1"/>
    <property type="molecule type" value="Genomic_DNA"/>
</dbReference>
<dbReference type="InterPro" id="IPR003339">
    <property type="entry name" value="ABC/ECF_trnsptr_transmembrane"/>
</dbReference>
<organism evidence="7 8">
    <name type="scientific">Candidatus Solincola sediminis</name>
    <dbReference type="NCBI Taxonomy" id="1797199"/>
    <lineage>
        <taxon>Bacteria</taxon>
        <taxon>Bacillati</taxon>
        <taxon>Actinomycetota</taxon>
        <taxon>Candidatus Geothermincolia</taxon>
        <taxon>Candidatus Geothermincolales</taxon>
        <taxon>Candidatus Geothermincolaceae</taxon>
        <taxon>Candidatus Solincola</taxon>
    </lineage>
</organism>
<evidence type="ECO:0000256" key="4">
    <source>
        <dbReference type="ARBA" id="ARBA00022989"/>
    </source>
</evidence>
<proteinExistence type="predicted"/>
<name>A0A1F2WHM0_9ACTN</name>
<accession>A0A1F2WHM0</accession>
<dbReference type="STRING" id="1797197.A2Y75_03940"/>
<keyword evidence="2" id="KW-1003">Cell membrane</keyword>
<reference evidence="7 8" key="1">
    <citation type="journal article" date="2016" name="Nat. Commun.">
        <title>Thousands of microbial genomes shed light on interconnected biogeochemical processes in an aquifer system.</title>
        <authorList>
            <person name="Anantharaman K."/>
            <person name="Brown C.T."/>
            <person name="Hug L.A."/>
            <person name="Sharon I."/>
            <person name="Castelle C.J."/>
            <person name="Probst A.J."/>
            <person name="Thomas B.C."/>
            <person name="Singh A."/>
            <person name="Wilkins M.J."/>
            <person name="Karaoz U."/>
            <person name="Brodie E.L."/>
            <person name="Williams K.H."/>
            <person name="Hubbard S.S."/>
            <person name="Banfield J.F."/>
        </authorList>
    </citation>
    <scope>NUCLEOTIDE SEQUENCE [LARGE SCALE GENOMIC DNA]</scope>
</reference>
<evidence type="ECO:0000313" key="8">
    <source>
        <dbReference type="Proteomes" id="UP000177876"/>
    </source>
</evidence>
<gene>
    <name evidence="7" type="ORF">A2Y75_03940</name>
</gene>
<evidence type="ECO:0000256" key="1">
    <source>
        <dbReference type="ARBA" id="ARBA00004651"/>
    </source>
</evidence>
<protein>
    <submittedName>
        <fullName evidence="7">Cobalt ECF transporter T component CbiQ</fullName>
    </submittedName>
</protein>
<feature type="transmembrane region" description="Helical" evidence="6">
    <location>
        <begin position="74"/>
        <end position="92"/>
    </location>
</feature>
<evidence type="ECO:0000256" key="2">
    <source>
        <dbReference type="ARBA" id="ARBA00022475"/>
    </source>
</evidence>
<dbReference type="PANTHER" id="PTHR34857:SF2">
    <property type="entry name" value="SLL0384 PROTEIN"/>
    <property type="match status" value="1"/>
</dbReference>
<feature type="transmembrane region" description="Helical" evidence="6">
    <location>
        <begin position="151"/>
        <end position="167"/>
    </location>
</feature>
<comment type="caution">
    <text evidence="7">The sequence shown here is derived from an EMBL/GenBank/DDBJ whole genome shotgun (WGS) entry which is preliminary data.</text>
</comment>
<dbReference type="PANTHER" id="PTHR34857">
    <property type="entry name" value="SLL0384 PROTEIN"/>
    <property type="match status" value="1"/>
</dbReference>
<evidence type="ECO:0000256" key="3">
    <source>
        <dbReference type="ARBA" id="ARBA00022692"/>
    </source>
</evidence>
<keyword evidence="5 6" id="KW-0472">Membrane</keyword>
<evidence type="ECO:0000313" key="7">
    <source>
        <dbReference type="EMBL" id="OFW56359.1"/>
    </source>
</evidence>
<evidence type="ECO:0000256" key="6">
    <source>
        <dbReference type="SAM" id="Phobius"/>
    </source>
</evidence>
<dbReference type="GO" id="GO:0043190">
    <property type="term" value="C:ATP-binding cassette (ABC) transporter complex"/>
    <property type="evidence" value="ECO:0007669"/>
    <property type="project" value="InterPro"/>
</dbReference>
<dbReference type="GO" id="GO:0006824">
    <property type="term" value="P:cobalt ion transport"/>
    <property type="evidence" value="ECO:0007669"/>
    <property type="project" value="InterPro"/>
</dbReference>
<dbReference type="Proteomes" id="UP000177876">
    <property type="component" value="Unassembled WGS sequence"/>
</dbReference>
<keyword evidence="3 6" id="KW-0812">Transmembrane</keyword>
<feature type="transmembrane region" description="Helical" evidence="6">
    <location>
        <begin position="112"/>
        <end position="130"/>
    </location>
</feature>
<dbReference type="InterPro" id="IPR051611">
    <property type="entry name" value="ECF_transporter_component"/>
</dbReference>
<keyword evidence="4 6" id="KW-1133">Transmembrane helix</keyword>
<dbReference type="Pfam" id="PF02361">
    <property type="entry name" value="CbiQ"/>
    <property type="match status" value="1"/>
</dbReference>
<dbReference type="AlphaFoldDB" id="A0A1F2WHM0"/>